<dbReference type="Gene3D" id="3.40.47.10">
    <property type="match status" value="2"/>
</dbReference>
<dbReference type="KEGG" id="bxb:DR64_8019"/>
<dbReference type="SUPFAM" id="SSF53901">
    <property type="entry name" value="Thiolase-like"/>
    <property type="match status" value="1"/>
</dbReference>
<dbReference type="InterPro" id="IPR016039">
    <property type="entry name" value="Thiolase-like"/>
</dbReference>
<dbReference type="STRING" id="266265.Bxe_C0424"/>
<proteinExistence type="predicted"/>
<sequence>MYIATDHGHGQICIASTARYVPKARVHPEALPQKPVATAISMRDAVMRSVHADTLRWRQQATPSVAANHPSRSVHPAMPAHVASEPHLSLSEMASAVAGEAIRRYPSKEDHAPDQIIVCGTSLEHDLALSCAGRLHSELGSTGVPFAIGQIQGVSFFLALQVAADMMASDERMHTTLIVAAERWLPPFSRQTGSLTVLADGAAAILVSRGSCPGWHVRSLTVCTPCTSVSIPPQDIRIDEAAVVEVIGQTCAQAGVKPTTFDWIVPPRINTTLACNVSAEARLPVWRMWYPEPGDIGYLCAADAPAQLHVLLQTVVPANGQRILLWSAGFQGQAACAVLEYHGR</sequence>
<dbReference type="RefSeq" id="WP_011493584.1">
    <property type="nucleotide sequence ID" value="NC_007953.1"/>
</dbReference>
<dbReference type="eggNOG" id="COG0332">
    <property type="taxonomic scope" value="Bacteria"/>
</dbReference>
<gene>
    <name evidence="2" type="ORF">Bxe_C0424</name>
</gene>
<dbReference type="EMBL" id="CP000272">
    <property type="protein sequence ID" value="ABE36328.1"/>
    <property type="molecule type" value="Genomic_DNA"/>
</dbReference>
<dbReference type="GO" id="GO:0006633">
    <property type="term" value="P:fatty acid biosynthetic process"/>
    <property type="evidence" value="ECO:0007669"/>
    <property type="project" value="InterPro"/>
</dbReference>
<accession>Q13HW1</accession>
<evidence type="ECO:0000259" key="1">
    <source>
        <dbReference type="Pfam" id="PF08545"/>
    </source>
</evidence>
<feature type="domain" description="Beta-ketoacyl-[acyl-carrier-protein] synthase III N-terminal" evidence="1">
    <location>
        <begin position="155"/>
        <end position="218"/>
    </location>
</feature>
<dbReference type="InterPro" id="IPR013751">
    <property type="entry name" value="ACP_syn_III_N"/>
</dbReference>
<reference evidence="2 3" key="1">
    <citation type="journal article" date="2006" name="Proc. Natl. Acad. Sci. U.S.A.">
        <title>Burkholderia xenovorans LB400 harbors a multi-replicon, 9.73-Mbp genome shaped for versatility.</title>
        <authorList>
            <person name="Chain P.S."/>
            <person name="Denef V.J."/>
            <person name="Konstantinidis K.T."/>
            <person name="Vergez L.M."/>
            <person name="Agullo L."/>
            <person name="Reyes V.L."/>
            <person name="Hauser L."/>
            <person name="Cordova M."/>
            <person name="Gomez L."/>
            <person name="Gonzalez M."/>
            <person name="Land M."/>
            <person name="Lao V."/>
            <person name="Larimer F."/>
            <person name="LiPuma J.J."/>
            <person name="Mahenthiralingam E."/>
            <person name="Malfatti S.A."/>
            <person name="Marx C.J."/>
            <person name="Parnell J.J."/>
            <person name="Ramette A."/>
            <person name="Richardson P."/>
            <person name="Seeger M."/>
            <person name="Smith D."/>
            <person name="Spilker T."/>
            <person name="Sul W.J."/>
            <person name="Tsoi T.V."/>
            <person name="Ulrich L.E."/>
            <person name="Zhulin I.B."/>
            <person name="Tiedje J.M."/>
        </authorList>
    </citation>
    <scope>NUCLEOTIDE SEQUENCE [LARGE SCALE GENOMIC DNA]</scope>
    <source>
        <strain evidence="2 3">LB400</strain>
    </source>
</reference>
<organism evidence="2 3">
    <name type="scientific">Paraburkholderia xenovorans (strain LB400)</name>
    <dbReference type="NCBI Taxonomy" id="266265"/>
    <lineage>
        <taxon>Bacteria</taxon>
        <taxon>Pseudomonadati</taxon>
        <taxon>Pseudomonadota</taxon>
        <taxon>Betaproteobacteria</taxon>
        <taxon>Burkholderiales</taxon>
        <taxon>Burkholderiaceae</taxon>
        <taxon>Paraburkholderia</taxon>
    </lineage>
</organism>
<dbReference type="KEGG" id="bxe:Bxe_C0424"/>
<name>Q13HW1_PARXL</name>
<dbReference type="OrthoDB" id="9072447at2"/>
<dbReference type="Pfam" id="PF08545">
    <property type="entry name" value="ACP_syn_III"/>
    <property type="match status" value="1"/>
</dbReference>
<dbReference type="AlphaFoldDB" id="Q13HW1"/>
<dbReference type="Proteomes" id="UP000001817">
    <property type="component" value="Chromosome 3"/>
</dbReference>
<dbReference type="GO" id="GO:0044550">
    <property type="term" value="P:secondary metabolite biosynthetic process"/>
    <property type="evidence" value="ECO:0007669"/>
    <property type="project" value="TreeGrafter"/>
</dbReference>
<dbReference type="PANTHER" id="PTHR34069:SF2">
    <property type="entry name" value="BETA-KETOACYL-[ACYL-CARRIER-PROTEIN] SYNTHASE III"/>
    <property type="match status" value="1"/>
</dbReference>
<dbReference type="GO" id="GO:0004315">
    <property type="term" value="F:3-oxoacyl-[acyl-carrier-protein] synthase activity"/>
    <property type="evidence" value="ECO:0007669"/>
    <property type="project" value="InterPro"/>
</dbReference>
<protein>
    <recommendedName>
        <fullName evidence="1">Beta-ketoacyl-[acyl-carrier-protein] synthase III N-terminal domain-containing protein</fullName>
    </recommendedName>
</protein>
<evidence type="ECO:0000313" key="2">
    <source>
        <dbReference type="EMBL" id="ABE36328.1"/>
    </source>
</evidence>
<keyword evidence="3" id="KW-1185">Reference proteome</keyword>
<evidence type="ECO:0000313" key="3">
    <source>
        <dbReference type="Proteomes" id="UP000001817"/>
    </source>
</evidence>
<dbReference type="PANTHER" id="PTHR34069">
    <property type="entry name" value="3-OXOACYL-[ACYL-CARRIER-PROTEIN] SYNTHASE 3"/>
    <property type="match status" value="1"/>
</dbReference>
<dbReference type="PATRIC" id="fig|266265.5.peg.8188"/>